<dbReference type="WBParaSite" id="PS1159_v2.g18001.t2">
    <property type="protein sequence ID" value="PS1159_v2.g18001.t2"/>
    <property type="gene ID" value="PS1159_v2.g18001"/>
</dbReference>
<evidence type="ECO:0000313" key="2">
    <source>
        <dbReference type="WBParaSite" id="PS1159_v2.g18001.t2"/>
    </source>
</evidence>
<name>A0AC35FJ14_9BILA</name>
<proteinExistence type="predicted"/>
<dbReference type="Proteomes" id="UP000887580">
    <property type="component" value="Unplaced"/>
</dbReference>
<protein>
    <submittedName>
        <fullName evidence="2">Non-specific protein-tyrosine kinase</fullName>
    </submittedName>
</protein>
<sequence>MGSCFSRPSSEDLPSSTSQMPPSQQQFSSIHANNGPADSHLFQSLANQRRIAQMNVYKDDSSLARKMTPMGSMYYGGMPIPQNSTLSSNDSRGGHSSQKVIALYGYESRVDGDISFKKDDIMVILEETNSDWWYVRHSKNGLGFVPRNFIAPLDSLEREEWFAGKLTRSMAEKLVSAPNMPKGTFLIHLVSFYSEESAGLCCKLTYAAPKLAPQRTDLSSDTKNNWEIPRTELQMIEKIGTGNFGAVYAGLWRGKVEVAIKTLKPGTMSPEAFLKEAQIMKQCQHPKLVRLYAVCTREEPYLIVTEFMKNGSLLDYLKKPENHLSHKALVDMCSQIAHGMTFLEERKLVHRDLAARNILVGDKISGIPEVKVADFGLARIMEEEVYEAAMGAKFPIKWTAIEAATYGNFSVKSDVWSYGILLYEIFTRSAPYQGMSNKQVIDEVERGYRMPKPAEIEDAIYERMLQCWDKDPERRPCFAFLHSFFDDYTVTSQPSYIATSVDDPCFGGYRR</sequence>
<reference evidence="2" key="1">
    <citation type="submission" date="2022-11" db="UniProtKB">
        <authorList>
            <consortium name="WormBaseParasite"/>
        </authorList>
    </citation>
    <scope>IDENTIFICATION</scope>
</reference>
<accession>A0AC35FJ14</accession>
<evidence type="ECO:0000313" key="1">
    <source>
        <dbReference type="Proteomes" id="UP000887580"/>
    </source>
</evidence>
<organism evidence="1 2">
    <name type="scientific">Panagrolaimus sp. PS1159</name>
    <dbReference type="NCBI Taxonomy" id="55785"/>
    <lineage>
        <taxon>Eukaryota</taxon>
        <taxon>Metazoa</taxon>
        <taxon>Ecdysozoa</taxon>
        <taxon>Nematoda</taxon>
        <taxon>Chromadorea</taxon>
        <taxon>Rhabditida</taxon>
        <taxon>Tylenchina</taxon>
        <taxon>Panagrolaimomorpha</taxon>
        <taxon>Panagrolaimoidea</taxon>
        <taxon>Panagrolaimidae</taxon>
        <taxon>Panagrolaimus</taxon>
    </lineage>
</organism>